<keyword evidence="2" id="KW-0812">Transmembrane</keyword>
<reference evidence="3" key="1">
    <citation type="submission" date="2021-01" db="EMBL/GenBank/DDBJ databases">
        <authorList>
            <person name="Corre E."/>
            <person name="Pelletier E."/>
            <person name="Niang G."/>
            <person name="Scheremetjew M."/>
            <person name="Finn R."/>
            <person name="Kale V."/>
            <person name="Holt S."/>
            <person name="Cochrane G."/>
            <person name="Meng A."/>
            <person name="Brown T."/>
            <person name="Cohen L."/>
        </authorList>
    </citation>
    <scope>NUCLEOTIDE SEQUENCE</scope>
    <source>
        <strain evidence="3">Isolate 1302-5</strain>
    </source>
</reference>
<evidence type="ECO:0000256" key="2">
    <source>
        <dbReference type="SAM" id="Phobius"/>
    </source>
</evidence>
<accession>A0A7S4JR67</accession>
<evidence type="ECO:0000313" key="3">
    <source>
        <dbReference type="EMBL" id="CAE2271759.1"/>
    </source>
</evidence>
<keyword evidence="2" id="KW-1133">Transmembrane helix</keyword>
<dbReference type="AlphaFoldDB" id="A0A7S4JR67"/>
<feature type="transmembrane region" description="Helical" evidence="2">
    <location>
        <begin position="193"/>
        <end position="211"/>
    </location>
</feature>
<gene>
    <name evidence="3" type="ORF">OAUR00152_LOCUS32440</name>
</gene>
<proteinExistence type="predicted"/>
<name>A0A7S4JR67_9STRA</name>
<feature type="compositionally biased region" description="Low complexity" evidence="1">
    <location>
        <begin position="277"/>
        <end position="290"/>
    </location>
</feature>
<sequence>MPVITIPFNTWSRRFLAFVFALTAMVLSIVAAESCRFLLRTEVLTEVPTGGNPTIGAPTENFDGLFRSLDTTSNRCVSQNLVIDSQPILPDEPIMKISTSHKVARAFGIIAPFFGAVSVFLSMFPFFRKSSKVVGLAAAWMCFASMIFQSLTFMLFNMQECKDSTEVDATGTVNVTMQYTVHCKVDEGANHSIAAAVLFLIAGIVLCRLPASSDGPFISFGKEDAPVASSSPDSAQPVQQSYPGIPSGTDVRRQVNPDGSTTTYVTRSMNPVPQYPTPSAATHASHGATTLPQSNVSDAAAQEWVNRAGSPPGQHSDF</sequence>
<feature type="transmembrane region" description="Helical" evidence="2">
    <location>
        <begin position="134"/>
        <end position="156"/>
    </location>
</feature>
<evidence type="ECO:0000256" key="1">
    <source>
        <dbReference type="SAM" id="MobiDB-lite"/>
    </source>
</evidence>
<dbReference type="Gene3D" id="1.20.140.150">
    <property type="match status" value="1"/>
</dbReference>
<feature type="compositionally biased region" description="Low complexity" evidence="1">
    <location>
        <begin position="226"/>
        <end position="241"/>
    </location>
</feature>
<feature type="transmembrane region" description="Helical" evidence="2">
    <location>
        <begin position="106"/>
        <end position="127"/>
    </location>
</feature>
<feature type="region of interest" description="Disordered" evidence="1">
    <location>
        <begin position="224"/>
        <end position="318"/>
    </location>
</feature>
<keyword evidence="2" id="KW-0472">Membrane</keyword>
<organism evidence="3">
    <name type="scientific">Odontella aurita</name>
    <dbReference type="NCBI Taxonomy" id="265563"/>
    <lineage>
        <taxon>Eukaryota</taxon>
        <taxon>Sar</taxon>
        <taxon>Stramenopiles</taxon>
        <taxon>Ochrophyta</taxon>
        <taxon>Bacillariophyta</taxon>
        <taxon>Mediophyceae</taxon>
        <taxon>Biddulphiophycidae</taxon>
        <taxon>Eupodiscales</taxon>
        <taxon>Odontellaceae</taxon>
        <taxon>Odontella</taxon>
    </lineage>
</organism>
<dbReference type="EMBL" id="HBKQ01046984">
    <property type="protein sequence ID" value="CAE2271759.1"/>
    <property type="molecule type" value="Transcribed_RNA"/>
</dbReference>
<feature type="compositionally biased region" description="Polar residues" evidence="1">
    <location>
        <begin position="257"/>
        <end position="271"/>
    </location>
</feature>
<protein>
    <submittedName>
        <fullName evidence="3">Uncharacterized protein</fullName>
    </submittedName>
</protein>